<name>A0A7X0HPX5_9BACI</name>
<keyword evidence="2" id="KW-1185">Reference proteome</keyword>
<evidence type="ECO:0000313" key="2">
    <source>
        <dbReference type="Proteomes" id="UP000531594"/>
    </source>
</evidence>
<dbReference type="AlphaFoldDB" id="A0A7X0HPX5"/>
<dbReference type="PROSITE" id="PS51257">
    <property type="entry name" value="PROKAR_LIPOPROTEIN"/>
    <property type="match status" value="1"/>
</dbReference>
<evidence type="ECO:0000313" key="1">
    <source>
        <dbReference type="EMBL" id="MBB6444708.1"/>
    </source>
</evidence>
<proteinExistence type="predicted"/>
<dbReference type="RefSeq" id="WP_184524035.1">
    <property type="nucleotide sequence ID" value="NZ_JACHGK010000003.1"/>
</dbReference>
<protein>
    <submittedName>
        <fullName evidence="1">Uncharacterized protein</fullName>
    </submittedName>
</protein>
<comment type="caution">
    <text evidence="1">The sequence shown here is derived from an EMBL/GenBank/DDBJ whole genome shotgun (WGS) entry which is preliminary data.</text>
</comment>
<accession>A0A7X0HPX5</accession>
<organism evidence="1 2">
    <name type="scientific">Bacillus benzoevorans</name>
    <dbReference type="NCBI Taxonomy" id="1456"/>
    <lineage>
        <taxon>Bacteria</taxon>
        <taxon>Bacillati</taxon>
        <taxon>Bacillota</taxon>
        <taxon>Bacilli</taxon>
        <taxon>Bacillales</taxon>
        <taxon>Bacillaceae</taxon>
        <taxon>Bacillus</taxon>
    </lineage>
</organism>
<sequence length="236" mass="27170">MRKKYLQLFIILLAFILSGCMYPEDKLVQNQTPYIDQVQSVQTAVTKYREDNGGILPIKNSAESTPIYQKYKVDFKRLVPEYLAEPPGNAYESGGVFQYVIVDAEENPTVKIFDLRIAEIIGEIKLRITTQGYPAFKEKVADNVYTLNFKELGYAEEPYVTSPYTNKNLSFVITGDAEVFVDYRSDLYEIMKDNDLKLNPGDDIRDILWQDSMFVPAYSLPYTIDEESREPIFLTN</sequence>
<reference evidence="1 2" key="1">
    <citation type="submission" date="2020-08" db="EMBL/GenBank/DDBJ databases">
        <title>Genomic Encyclopedia of Type Strains, Phase IV (KMG-IV): sequencing the most valuable type-strain genomes for metagenomic binning, comparative biology and taxonomic classification.</title>
        <authorList>
            <person name="Goeker M."/>
        </authorList>
    </citation>
    <scope>NUCLEOTIDE SEQUENCE [LARGE SCALE GENOMIC DNA]</scope>
    <source>
        <strain evidence="1 2">DSM 5391</strain>
    </source>
</reference>
<dbReference type="EMBL" id="JACHGK010000003">
    <property type="protein sequence ID" value="MBB6444708.1"/>
    <property type="molecule type" value="Genomic_DNA"/>
</dbReference>
<dbReference type="Proteomes" id="UP000531594">
    <property type="component" value="Unassembled WGS sequence"/>
</dbReference>
<gene>
    <name evidence="1" type="ORF">HNR53_001317</name>
</gene>